<dbReference type="InterPro" id="IPR050324">
    <property type="entry name" value="CDP-alcohol_PTase-I"/>
</dbReference>
<dbReference type="Pfam" id="PF01066">
    <property type="entry name" value="CDP-OH_P_transf"/>
    <property type="match status" value="1"/>
</dbReference>
<dbReference type="GO" id="GO:0016020">
    <property type="term" value="C:membrane"/>
    <property type="evidence" value="ECO:0007669"/>
    <property type="project" value="UniProtKB-SubCell"/>
</dbReference>
<keyword evidence="5 13" id="KW-0812">Transmembrane</keyword>
<keyword evidence="4 12" id="KW-0808">Transferase</keyword>
<evidence type="ECO:0000256" key="10">
    <source>
        <dbReference type="ARBA" id="ARBA00023264"/>
    </source>
</evidence>
<evidence type="ECO:0000256" key="8">
    <source>
        <dbReference type="ARBA" id="ARBA00023136"/>
    </source>
</evidence>
<dbReference type="PIRSF" id="PIRSF000847">
    <property type="entry name" value="Phos_ph_gly_syn"/>
    <property type="match status" value="1"/>
</dbReference>
<comment type="subcellular location">
    <subcellularLocation>
        <location evidence="1">Membrane</location>
        <topology evidence="1">Multi-pass membrane protein</topology>
    </subcellularLocation>
</comment>
<sequence length="210" mass="22388">MSDAVHPQGQGDGDHREVVSTVNVANVLTILRLALVPLFLVALFAGTEDGYGWRLVATALFGLAAITDQVDGWVARRHGLITNFGKIVDPIADKALIGAALVGLSVLGELPWWVTLVIAARELGVTLLRFVVIRHGVIPASRGGKAKTTAQIVALLLYLLPLPDVLDPVSWVAMGIAVVLTVLTGLDYVVRAVRLRSRARHGDDPTAVDE</sequence>
<proteinExistence type="inferred from homology"/>
<dbReference type="PANTHER" id="PTHR14269">
    <property type="entry name" value="CDP-DIACYLGLYCEROL--GLYCEROL-3-PHOSPHATE 3-PHOSPHATIDYLTRANSFERASE-RELATED"/>
    <property type="match status" value="1"/>
</dbReference>
<evidence type="ECO:0000256" key="2">
    <source>
        <dbReference type="ARBA" id="ARBA00010441"/>
    </source>
</evidence>
<evidence type="ECO:0000313" key="14">
    <source>
        <dbReference type="EMBL" id="MBA0126149.1"/>
    </source>
</evidence>
<feature type="transmembrane region" description="Helical" evidence="13">
    <location>
        <begin position="169"/>
        <end position="190"/>
    </location>
</feature>
<dbReference type="Gene3D" id="1.20.120.1760">
    <property type="match status" value="1"/>
</dbReference>
<keyword evidence="10" id="KW-1208">Phospholipid metabolism</keyword>
<dbReference type="InterPro" id="IPR048254">
    <property type="entry name" value="CDP_ALCOHOL_P_TRANSF_CS"/>
</dbReference>
<comment type="caution">
    <text evidence="14">The sequence shown here is derived from an EMBL/GenBank/DDBJ whole genome shotgun (WGS) entry which is preliminary data.</text>
</comment>
<dbReference type="RefSeq" id="WP_180893004.1">
    <property type="nucleotide sequence ID" value="NZ_JACCKD010000004.1"/>
</dbReference>
<dbReference type="AlphaFoldDB" id="A0A838AAA4"/>
<evidence type="ECO:0000256" key="12">
    <source>
        <dbReference type="RuleBase" id="RU003750"/>
    </source>
</evidence>
<gene>
    <name evidence="14" type="primary">pgsA</name>
    <name evidence="14" type="ORF">H0B56_11415</name>
</gene>
<dbReference type="GO" id="GO:0008444">
    <property type="term" value="F:CDP-diacylglycerol-glycerol-3-phosphate 3-phosphatidyltransferase activity"/>
    <property type="evidence" value="ECO:0007669"/>
    <property type="project" value="UniProtKB-UniRule"/>
</dbReference>
<dbReference type="InterPro" id="IPR004570">
    <property type="entry name" value="Phosphatidylglycerol_P_synth"/>
</dbReference>
<evidence type="ECO:0000256" key="11">
    <source>
        <dbReference type="NCBIfam" id="TIGR00560"/>
    </source>
</evidence>
<dbReference type="InterPro" id="IPR043130">
    <property type="entry name" value="CDP-OH_PTrfase_TM_dom"/>
</dbReference>
<keyword evidence="7" id="KW-0443">Lipid metabolism</keyword>
<accession>A0A838AAA4</accession>
<dbReference type="EMBL" id="JACCKD010000004">
    <property type="protein sequence ID" value="MBA0126149.1"/>
    <property type="molecule type" value="Genomic_DNA"/>
</dbReference>
<evidence type="ECO:0000256" key="4">
    <source>
        <dbReference type="ARBA" id="ARBA00022679"/>
    </source>
</evidence>
<feature type="transmembrane region" description="Helical" evidence="13">
    <location>
        <begin position="24"/>
        <end position="45"/>
    </location>
</feature>
<protein>
    <recommendedName>
        <fullName evidence="11">CDP-diacylglycerol--glycerol-3-phosphate 3-phosphatidyltransferase</fullName>
        <ecNumber evidence="11">2.7.8.5</ecNumber>
    </recommendedName>
</protein>
<evidence type="ECO:0000256" key="7">
    <source>
        <dbReference type="ARBA" id="ARBA00023098"/>
    </source>
</evidence>
<evidence type="ECO:0000256" key="13">
    <source>
        <dbReference type="SAM" id="Phobius"/>
    </source>
</evidence>
<dbReference type="PROSITE" id="PS00379">
    <property type="entry name" value="CDP_ALCOHOL_P_TRANSF"/>
    <property type="match status" value="1"/>
</dbReference>
<comment type="similarity">
    <text evidence="2 12">Belongs to the CDP-alcohol phosphatidyltransferase class-I family.</text>
</comment>
<dbReference type="UniPathway" id="UPA00085"/>
<evidence type="ECO:0000256" key="9">
    <source>
        <dbReference type="ARBA" id="ARBA00023209"/>
    </source>
</evidence>
<dbReference type="EC" id="2.7.8.5" evidence="11"/>
<keyword evidence="8 13" id="KW-0472">Membrane</keyword>
<evidence type="ECO:0000313" key="15">
    <source>
        <dbReference type="Proteomes" id="UP000582974"/>
    </source>
</evidence>
<dbReference type="Proteomes" id="UP000582974">
    <property type="component" value="Unassembled WGS sequence"/>
</dbReference>
<evidence type="ECO:0000256" key="6">
    <source>
        <dbReference type="ARBA" id="ARBA00022989"/>
    </source>
</evidence>
<keyword evidence="6 13" id="KW-1133">Transmembrane helix</keyword>
<name>A0A838AAA4_9PSEU</name>
<feature type="transmembrane region" description="Helical" evidence="13">
    <location>
        <begin position="91"/>
        <end position="107"/>
    </location>
</feature>
<dbReference type="InterPro" id="IPR000462">
    <property type="entry name" value="CDP-OH_P_trans"/>
</dbReference>
<keyword evidence="3" id="KW-0444">Lipid biosynthesis</keyword>
<keyword evidence="9" id="KW-0594">Phospholipid biosynthesis</keyword>
<organism evidence="14 15">
    <name type="scientific">Haloechinothrix aidingensis</name>
    <dbReference type="NCBI Taxonomy" id="2752311"/>
    <lineage>
        <taxon>Bacteria</taxon>
        <taxon>Bacillati</taxon>
        <taxon>Actinomycetota</taxon>
        <taxon>Actinomycetes</taxon>
        <taxon>Pseudonocardiales</taxon>
        <taxon>Pseudonocardiaceae</taxon>
        <taxon>Haloechinothrix</taxon>
    </lineage>
</organism>
<evidence type="ECO:0000256" key="3">
    <source>
        <dbReference type="ARBA" id="ARBA00022516"/>
    </source>
</evidence>
<dbReference type="PANTHER" id="PTHR14269:SF52">
    <property type="entry name" value="PHOSPHATIDYLGLYCEROPHOSPHATE SYNTHASE-RELATED"/>
    <property type="match status" value="1"/>
</dbReference>
<dbReference type="GO" id="GO:0046474">
    <property type="term" value="P:glycerophospholipid biosynthetic process"/>
    <property type="evidence" value="ECO:0007669"/>
    <property type="project" value="TreeGrafter"/>
</dbReference>
<evidence type="ECO:0000256" key="5">
    <source>
        <dbReference type="ARBA" id="ARBA00022692"/>
    </source>
</evidence>
<reference evidence="14 15" key="1">
    <citation type="submission" date="2020-07" db="EMBL/GenBank/DDBJ databases">
        <title>Genome of Haloechinothrix sp.</title>
        <authorList>
            <person name="Tang S.-K."/>
            <person name="Yang L."/>
            <person name="Zhu W.-Y."/>
        </authorList>
    </citation>
    <scope>NUCLEOTIDE SEQUENCE [LARGE SCALE GENOMIC DNA]</scope>
    <source>
        <strain evidence="14 15">YIM 98757</strain>
    </source>
</reference>
<keyword evidence="15" id="KW-1185">Reference proteome</keyword>
<evidence type="ECO:0000256" key="1">
    <source>
        <dbReference type="ARBA" id="ARBA00004141"/>
    </source>
</evidence>
<dbReference type="NCBIfam" id="TIGR00560">
    <property type="entry name" value="pgsA"/>
    <property type="match status" value="1"/>
</dbReference>
<feature type="transmembrane region" description="Helical" evidence="13">
    <location>
        <begin position="51"/>
        <end position="70"/>
    </location>
</feature>